<evidence type="ECO:0000256" key="7">
    <source>
        <dbReference type="ARBA" id="ARBA00047506"/>
    </source>
</evidence>
<feature type="domain" description="Ketopantoate reductase C-terminal" evidence="11">
    <location>
        <begin position="185"/>
        <end position="307"/>
    </location>
</feature>
<dbReference type="InterPro" id="IPR036291">
    <property type="entry name" value="NAD(P)-bd_dom_sf"/>
</dbReference>
<dbReference type="SUPFAM" id="SSF51735">
    <property type="entry name" value="NAD(P)-binding Rossmann-fold domains"/>
    <property type="match status" value="1"/>
</dbReference>
<dbReference type="Pfam" id="PF02558">
    <property type="entry name" value="ApbA"/>
    <property type="match status" value="1"/>
</dbReference>
<keyword evidence="9" id="KW-0173">Coenzyme A biosynthesis</keyword>
<dbReference type="InterPro" id="IPR013332">
    <property type="entry name" value="KPR_N"/>
</dbReference>
<dbReference type="NCBIfam" id="TIGR00745">
    <property type="entry name" value="apbA_panE"/>
    <property type="match status" value="1"/>
</dbReference>
<dbReference type="InterPro" id="IPR013752">
    <property type="entry name" value="KPA_reductase"/>
</dbReference>
<evidence type="ECO:0000256" key="1">
    <source>
        <dbReference type="ARBA" id="ARBA00004724"/>
    </source>
</evidence>
<dbReference type="Proteomes" id="UP001201020">
    <property type="component" value="Chromosome"/>
</dbReference>
<organism evidence="12">
    <name type="scientific">Candidatus Heimdallarchaeum aukensis</name>
    <dbReference type="NCBI Taxonomy" id="2876573"/>
    <lineage>
        <taxon>Archaea</taxon>
        <taxon>Promethearchaeati</taxon>
        <taxon>Candidatus Heimdallarchaeota</taxon>
        <taxon>Candidatus Heimdallarchaeia (ex Rinke et al. 2021) (nom. nud.)</taxon>
        <taxon>Candidatus Heimdallarchaeales</taxon>
        <taxon>Candidatus Heimdallarchaeaceae</taxon>
        <taxon>Candidatus Heimdallarchaeum</taxon>
    </lineage>
</organism>
<keyword evidence="4 9" id="KW-0521">NADP</keyword>
<dbReference type="GO" id="GO:0050661">
    <property type="term" value="F:NADP binding"/>
    <property type="evidence" value="ECO:0007669"/>
    <property type="project" value="TreeGrafter"/>
</dbReference>
<dbReference type="PANTHER" id="PTHR43765">
    <property type="entry name" value="2-DEHYDROPANTOATE 2-REDUCTASE-RELATED"/>
    <property type="match status" value="1"/>
</dbReference>
<dbReference type="EMBL" id="CP084166">
    <property type="protein sequence ID" value="UJG41350.1"/>
    <property type="molecule type" value="Genomic_DNA"/>
</dbReference>
<dbReference type="Gene3D" id="3.40.50.720">
    <property type="entry name" value="NAD(P)-binding Rossmann-like Domain"/>
    <property type="match status" value="1"/>
</dbReference>
<proteinExistence type="inferred from homology"/>
<dbReference type="InterPro" id="IPR003710">
    <property type="entry name" value="ApbA"/>
</dbReference>
<evidence type="ECO:0000256" key="2">
    <source>
        <dbReference type="ARBA" id="ARBA00007870"/>
    </source>
</evidence>
<dbReference type="SUPFAM" id="SSF48179">
    <property type="entry name" value="6-phosphogluconate dehydrogenase C-terminal domain-like"/>
    <property type="match status" value="1"/>
</dbReference>
<dbReference type="PANTHER" id="PTHR43765:SF2">
    <property type="entry name" value="2-DEHYDROPANTOATE 2-REDUCTASE"/>
    <property type="match status" value="1"/>
</dbReference>
<accession>A0A9Y1FLH7</accession>
<comment type="catalytic activity">
    <reaction evidence="7">
        <text>(R)-pantoate + NADP(+) = 2-dehydropantoate + NADPH + H(+)</text>
        <dbReference type="Rhea" id="RHEA:16233"/>
        <dbReference type="ChEBI" id="CHEBI:11561"/>
        <dbReference type="ChEBI" id="CHEBI:15378"/>
        <dbReference type="ChEBI" id="CHEBI:15980"/>
        <dbReference type="ChEBI" id="CHEBI:57783"/>
        <dbReference type="ChEBI" id="CHEBI:58349"/>
        <dbReference type="EC" id="1.1.1.169"/>
    </reaction>
    <physiologicalReaction direction="right-to-left" evidence="7">
        <dbReference type="Rhea" id="RHEA:16235"/>
    </physiologicalReaction>
</comment>
<dbReference type="InterPro" id="IPR013328">
    <property type="entry name" value="6PGD_dom2"/>
</dbReference>
<comment type="catalytic activity">
    <reaction evidence="8">
        <text>(R)-pantoate + NAD(+) = 2-dehydropantoate + NADH + H(+)</text>
        <dbReference type="Rhea" id="RHEA:61292"/>
        <dbReference type="ChEBI" id="CHEBI:11561"/>
        <dbReference type="ChEBI" id="CHEBI:15378"/>
        <dbReference type="ChEBI" id="CHEBI:15980"/>
        <dbReference type="ChEBI" id="CHEBI:57540"/>
        <dbReference type="ChEBI" id="CHEBI:57945"/>
    </reaction>
    <physiologicalReaction direction="right-to-left" evidence="8">
        <dbReference type="Rhea" id="RHEA:61294"/>
    </physiologicalReaction>
</comment>
<comment type="pathway">
    <text evidence="1 9">Cofactor biosynthesis; coenzyme A biosynthesis.</text>
</comment>
<dbReference type="InterPro" id="IPR050838">
    <property type="entry name" value="Ketopantoate_reductase"/>
</dbReference>
<reference evidence="12" key="1">
    <citation type="journal article" date="2022" name="Nat. Microbiol.">
        <title>Unique mobile elements and scalable gene flow at the prokaryote-eukaryote boundary revealed by circularized Asgard archaea genomes.</title>
        <authorList>
            <person name="Wu F."/>
            <person name="Speth D.R."/>
            <person name="Philosof A."/>
            <person name="Cremiere A."/>
            <person name="Narayanan A."/>
            <person name="Barco R.A."/>
            <person name="Connon S.A."/>
            <person name="Amend J.P."/>
            <person name="Antoshechkin I.A."/>
            <person name="Orphan V.J."/>
        </authorList>
    </citation>
    <scope>NUCLEOTIDE SEQUENCE</scope>
    <source>
        <strain evidence="12">PM71</strain>
    </source>
</reference>
<evidence type="ECO:0000256" key="8">
    <source>
        <dbReference type="ARBA" id="ARBA00048196"/>
    </source>
</evidence>
<keyword evidence="5 9" id="KW-0560">Oxidoreductase</keyword>
<sequence>MSNKPLLLVAGLGAIGSVLYVRIDSLGIFKCISLTSERGTQLALEKGISVKLSENIAPKRYYPTVFSNLPEKFKGKISKCIVATKSYNNKILAPYLAEVLLENASILIFQNGLENEKFYVKANPKWKITRAVSSIGSNRKDGNIIEETAKGQTFIGPVNHSDQTNILLWKEILSKSGLECEISKNIQKDVWMKAIVNSCINPIGAILGIRNGKIKENEFLLKVVKGLIKEILPVAQEFVEISFEEAYKKVLEVINVTSANYCSMLQDINKGVKTEIDSINGAIIRLGQNLGLTLPLNNYLVNLIIELESKKTTREQATIELKAIQSVVKL</sequence>
<name>A0A9Y1FLH7_9ARCH</name>
<dbReference type="GO" id="GO:0008677">
    <property type="term" value="F:2-dehydropantoate 2-reductase activity"/>
    <property type="evidence" value="ECO:0007669"/>
    <property type="project" value="UniProtKB-EC"/>
</dbReference>
<evidence type="ECO:0000259" key="10">
    <source>
        <dbReference type="Pfam" id="PF02558"/>
    </source>
</evidence>
<evidence type="ECO:0000313" key="12">
    <source>
        <dbReference type="EMBL" id="UJG41350.1"/>
    </source>
</evidence>
<dbReference type="GO" id="GO:0015937">
    <property type="term" value="P:coenzyme A biosynthetic process"/>
    <property type="evidence" value="ECO:0007669"/>
    <property type="project" value="UniProtKB-KW"/>
</dbReference>
<evidence type="ECO:0000256" key="6">
    <source>
        <dbReference type="ARBA" id="ARBA00032024"/>
    </source>
</evidence>
<evidence type="ECO:0000256" key="3">
    <source>
        <dbReference type="ARBA" id="ARBA00013014"/>
    </source>
</evidence>
<dbReference type="InterPro" id="IPR008927">
    <property type="entry name" value="6-PGluconate_DH-like_C_sf"/>
</dbReference>
<protein>
    <recommendedName>
        <fullName evidence="3 9">2-dehydropantoate 2-reductase</fullName>
        <ecNumber evidence="3 9">1.1.1.169</ecNumber>
    </recommendedName>
    <alternativeName>
        <fullName evidence="6 9">Ketopantoate reductase</fullName>
    </alternativeName>
</protein>
<comment type="similarity">
    <text evidence="2 9">Belongs to the ketopantoate reductase family.</text>
</comment>
<dbReference type="AlphaFoldDB" id="A0A9Y1FLH7"/>
<evidence type="ECO:0000256" key="4">
    <source>
        <dbReference type="ARBA" id="ARBA00022857"/>
    </source>
</evidence>
<dbReference type="Pfam" id="PF08546">
    <property type="entry name" value="ApbA_C"/>
    <property type="match status" value="1"/>
</dbReference>
<dbReference type="GO" id="GO:0015940">
    <property type="term" value="P:pantothenate biosynthetic process"/>
    <property type="evidence" value="ECO:0007669"/>
    <property type="project" value="InterPro"/>
</dbReference>
<evidence type="ECO:0000259" key="11">
    <source>
        <dbReference type="Pfam" id="PF08546"/>
    </source>
</evidence>
<dbReference type="GO" id="GO:0005737">
    <property type="term" value="C:cytoplasm"/>
    <property type="evidence" value="ECO:0007669"/>
    <property type="project" value="TreeGrafter"/>
</dbReference>
<gene>
    <name evidence="12" type="ORF">K9W45_02545</name>
</gene>
<evidence type="ECO:0000256" key="5">
    <source>
        <dbReference type="ARBA" id="ARBA00023002"/>
    </source>
</evidence>
<dbReference type="Gene3D" id="1.10.1040.10">
    <property type="entry name" value="N-(1-d-carboxylethyl)-l-norvaline Dehydrogenase, domain 2"/>
    <property type="match status" value="1"/>
</dbReference>
<comment type="function">
    <text evidence="9">Catalyzes the NADPH-dependent reduction of ketopantoate into pantoic acid.</text>
</comment>
<feature type="domain" description="Ketopantoate reductase N-terminal" evidence="10">
    <location>
        <begin position="8"/>
        <end position="159"/>
    </location>
</feature>
<dbReference type="EC" id="1.1.1.169" evidence="3 9"/>
<evidence type="ECO:0000256" key="9">
    <source>
        <dbReference type="RuleBase" id="RU362068"/>
    </source>
</evidence>